<protein>
    <recommendedName>
        <fullName evidence="4">Calx-beta domain-containing protein</fullName>
    </recommendedName>
</protein>
<dbReference type="GO" id="GO:0004930">
    <property type="term" value="F:G protein-coupled receptor activity"/>
    <property type="evidence" value="ECO:0007669"/>
    <property type="project" value="InterPro"/>
</dbReference>
<dbReference type="Proteomes" id="UP000031623">
    <property type="component" value="Chromosome"/>
</dbReference>
<dbReference type="PANTHER" id="PTHR46682:SF1">
    <property type="entry name" value="ADHESION G-PROTEIN COUPLED RECEPTOR V1"/>
    <property type="match status" value="1"/>
</dbReference>
<dbReference type="Gene3D" id="2.60.40.2030">
    <property type="match status" value="1"/>
</dbReference>
<evidence type="ECO:0000313" key="5">
    <source>
        <dbReference type="EMBL" id="BAP57342.1"/>
    </source>
</evidence>
<reference evidence="5 6" key="1">
    <citation type="journal article" date="2014" name="ISME J.">
        <title>Ecophysiology of Thioploca ingrica as revealed by the complete genome sequence supplemented with proteomic evidence.</title>
        <authorList>
            <person name="Kojima H."/>
            <person name="Ogura Y."/>
            <person name="Yamamoto N."/>
            <person name="Togashi T."/>
            <person name="Mori H."/>
            <person name="Watanabe T."/>
            <person name="Nemoto F."/>
            <person name="Kurokawa K."/>
            <person name="Hayashi T."/>
            <person name="Fukui M."/>
        </authorList>
    </citation>
    <scope>NUCLEOTIDE SEQUENCE [LARGE SCALE GENOMIC DNA]</scope>
</reference>
<dbReference type="InterPro" id="IPR038081">
    <property type="entry name" value="CalX-like_sf"/>
</dbReference>
<accession>A0A090AMW0</accession>
<organism evidence="5 6">
    <name type="scientific">Thioploca ingrica</name>
    <dbReference type="NCBI Taxonomy" id="40754"/>
    <lineage>
        <taxon>Bacteria</taxon>
        <taxon>Pseudomonadati</taxon>
        <taxon>Pseudomonadota</taxon>
        <taxon>Gammaproteobacteria</taxon>
        <taxon>Thiotrichales</taxon>
        <taxon>Thiotrichaceae</taxon>
        <taxon>Thioploca</taxon>
    </lineage>
</organism>
<evidence type="ECO:0000313" key="6">
    <source>
        <dbReference type="Proteomes" id="UP000031623"/>
    </source>
</evidence>
<evidence type="ECO:0000256" key="1">
    <source>
        <dbReference type="ARBA" id="ARBA00022729"/>
    </source>
</evidence>
<evidence type="ECO:0000256" key="2">
    <source>
        <dbReference type="ARBA" id="ARBA00022737"/>
    </source>
</evidence>
<dbReference type="AlphaFoldDB" id="A0A090AMW0"/>
<keyword evidence="2" id="KW-0677">Repeat</keyword>
<keyword evidence="3" id="KW-0106">Calcium</keyword>
<dbReference type="PANTHER" id="PTHR46682">
    <property type="entry name" value="ADHESION G-PROTEIN COUPLED RECEPTOR V1"/>
    <property type="match status" value="1"/>
</dbReference>
<dbReference type="GO" id="GO:0001965">
    <property type="term" value="F:G-protein alpha-subunit binding"/>
    <property type="evidence" value="ECO:0007669"/>
    <property type="project" value="TreeGrafter"/>
</dbReference>
<dbReference type="STRING" id="40754.THII_3045"/>
<dbReference type="GO" id="GO:0071277">
    <property type="term" value="P:cellular response to calcium ion"/>
    <property type="evidence" value="ECO:0007669"/>
    <property type="project" value="TreeGrafter"/>
</dbReference>
<keyword evidence="1" id="KW-0732">Signal</keyword>
<evidence type="ECO:0000259" key="4">
    <source>
        <dbReference type="SMART" id="SM00237"/>
    </source>
</evidence>
<dbReference type="SUPFAM" id="SSF141072">
    <property type="entry name" value="CalX-like"/>
    <property type="match status" value="1"/>
</dbReference>
<dbReference type="SMART" id="SM00237">
    <property type="entry name" value="Calx_beta"/>
    <property type="match status" value="1"/>
</dbReference>
<dbReference type="HOGENOM" id="CLU_631551_0_0_6"/>
<dbReference type="GO" id="GO:0016020">
    <property type="term" value="C:membrane"/>
    <property type="evidence" value="ECO:0007669"/>
    <property type="project" value="InterPro"/>
</dbReference>
<feature type="domain" description="Calx-beta" evidence="4">
    <location>
        <begin position="46"/>
        <end position="149"/>
    </location>
</feature>
<dbReference type="EMBL" id="AP014633">
    <property type="protein sequence ID" value="BAP57342.1"/>
    <property type="molecule type" value="Genomic_DNA"/>
</dbReference>
<dbReference type="InterPro" id="IPR003644">
    <property type="entry name" value="Calx_beta"/>
</dbReference>
<dbReference type="GO" id="GO:0005737">
    <property type="term" value="C:cytoplasm"/>
    <property type="evidence" value="ECO:0007669"/>
    <property type="project" value="TreeGrafter"/>
</dbReference>
<dbReference type="InterPro" id="IPR026919">
    <property type="entry name" value="ADGRV1"/>
</dbReference>
<evidence type="ECO:0000256" key="3">
    <source>
        <dbReference type="ARBA" id="ARBA00022837"/>
    </source>
</evidence>
<keyword evidence="6" id="KW-1185">Reference proteome</keyword>
<name>A0A090AMW0_9GAMM</name>
<dbReference type="Pfam" id="PF03160">
    <property type="entry name" value="Calx-beta"/>
    <property type="match status" value="1"/>
</dbReference>
<dbReference type="KEGG" id="tig:THII_3045"/>
<sequence>MNLNFKVKPKQVNPYYPPISPNLQRLGKKGLYGSLSLMFALTMGLGTPAQADGNPYGRIEWEKHTYKVGEDEGKVYLVAKRTEGTDGAISVKYGTRGKSAKPRGAYGDYQATEGILTWAAGNKDNKSVEIQIYDDAQHEGNEDFEVVLFDDPANSTTVELGEAATVIIDDNDQPAQPVVPPTLEKLIAFLPSKVNPKPPVCLSCPIVFKFTYKFGMTMVYKSRSAADDRASDGEMDNFDEASQVLDRNFDGGMLNFDEASQAFLMGLQNGLAQLNLPDVEVSVTEAGAVLSVPIYNAQGELEGEYHAVAGQPVATSETQEGISSTASGAIYLVYQDESGNYWRSNLYATLAPEILTALQLNFPDAQITQEEEVVTLTLGEYESYRFVANHFVDSANGLDTDPFNAQLIDADNNGVADYAVLSAAGKEQFVYSVN</sequence>
<dbReference type="GO" id="GO:0010855">
    <property type="term" value="F:adenylate cyclase inhibitor activity"/>
    <property type="evidence" value="ECO:0007669"/>
    <property type="project" value="TreeGrafter"/>
</dbReference>
<proteinExistence type="predicted"/>
<gene>
    <name evidence="5" type="ORF">THII_3045</name>
</gene>